<reference evidence="2 4" key="1">
    <citation type="submission" date="2020-06" db="EMBL/GenBank/DDBJ databases">
        <title>Anoxygenic phototrophic Chloroflexota member uses a Type I reaction center.</title>
        <authorList>
            <person name="Tsuji J.M."/>
            <person name="Shaw N.A."/>
            <person name="Nagashima S."/>
            <person name="Venkiteswaran J."/>
            <person name="Schiff S.L."/>
            <person name="Hanada S."/>
            <person name="Tank M."/>
            <person name="Neufeld J.D."/>
        </authorList>
    </citation>
    <scope>NUCLEOTIDE SEQUENCE [LARGE SCALE GENOMIC DNA]</scope>
    <source>
        <strain evidence="2">L227-S17</strain>
    </source>
</reference>
<dbReference type="AlphaFoldDB" id="A0A8T7LY46"/>
<accession>A0A8T7LY46</accession>
<keyword evidence="1" id="KW-1133">Transmembrane helix</keyword>
<proteinExistence type="predicted"/>
<evidence type="ECO:0008006" key="6">
    <source>
        <dbReference type="Google" id="ProtNLM"/>
    </source>
</evidence>
<gene>
    <name evidence="2" type="ORF">HXX08_08595</name>
    <name evidence="3" type="ORF">OZ401_001063</name>
</gene>
<reference evidence="3" key="2">
    <citation type="journal article" date="2024" name="Nature">
        <title>Anoxygenic phototroph of the Chloroflexota uses a type I reaction centre.</title>
        <authorList>
            <person name="Tsuji J.M."/>
            <person name="Shaw N.A."/>
            <person name="Nagashima S."/>
            <person name="Venkiteswaran J.J."/>
            <person name="Schiff S.L."/>
            <person name="Watanabe T."/>
            <person name="Fukui M."/>
            <person name="Hanada S."/>
            <person name="Tank M."/>
            <person name="Neufeld J.D."/>
        </authorList>
    </citation>
    <scope>NUCLEOTIDE SEQUENCE</scope>
    <source>
        <strain evidence="3">L227-S17</strain>
    </source>
</reference>
<dbReference type="EMBL" id="JACATZ010000001">
    <property type="protein sequence ID" value="NWJ45923.1"/>
    <property type="molecule type" value="Genomic_DNA"/>
</dbReference>
<organism evidence="2 4">
    <name type="scientific">Candidatus Chlorohelix allophototropha</name>
    <dbReference type="NCBI Taxonomy" id="3003348"/>
    <lineage>
        <taxon>Bacteria</taxon>
        <taxon>Bacillati</taxon>
        <taxon>Chloroflexota</taxon>
        <taxon>Chloroflexia</taxon>
        <taxon>Candidatus Chloroheliales</taxon>
        <taxon>Candidatus Chloroheliaceae</taxon>
        <taxon>Candidatus Chlorohelix</taxon>
    </lineage>
</organism>
<keyword evidence="1" id="KW-0812">Transmembrane</keyword>
<evidence type="ECO:0000313" key="3">
    <source>
        <dbReference type="EMBL" id="WJW67784.1"/>
    </source>
</evidence>
<evidence type="ECO:0000256" key="1">
    <source>
        <dbReference type="SAM" id="Phobius"/>
    </source>
</evidence>
<dbReference type="Proteomes" id="UP001431572">
    <property type="component" value="Chromosome 1"/>
</dbReference>
<evidence type="ECO:0000313" key="4">
    <source>
        <dbReference type="Proteomes" id="UP000521676"/>
    </source>
</evidence>
<protein>
    <recommendedName>
        <fullName evidence="6">DUF3887 domain-containing protein</fullName>
    </recommendedName>
</protein>
<name>A0A8T7LY46_9CHLR</name>
<feature type="transmembrane region" description="Helical" evidence="1">
    <location>
        <begin position="35"/>
        <end position="62"/>
    </location>
</feature>
<dbReference type="EMBL" id="CP128399">
    <property type="protein sequence ID" value="WJW67784.1"/>
    <property type="molecule type" value="Genomic_DNA"/>
</dbReference>
<dbReference type="RefSeq" id="WP_341469675.1">
    <property type="nucleotide sequence ID" value="NZ_CP128399.1"/>
</dbReference>
<sequence length="194" mass="21570">MLLFRVFGRLLTRFFGGLGRFTIGIFKFFGRHETILGGVVLTAVVVGGIWLLITILNINIVVGNPQPVVSKSVSAQASATSSKISTTNAPQITEAFMRGQIYLNADDVWNSLDAQLQNQLAQMGRGKDYFAQQFAQFKERGMQYQEYRYIGGFDGGDGQTIHFYVARYLNINKQIIDEPFTLVVAGQGKIIAFN</sequence>
<keyword evidence="1" id="KW-0472">Membrane</keyword>
<evidence type="ECO:0000313" key="2">
    <source>
        <dbReference type="EMBL" id="NWJ45923.1"/>
    </source>
</evidence>
<keyword evidence="5" id="KW-1185">Reference proteome</keyword>
<evidence type="ECO:0000313" key="5">
    <source>
        <dbReference type="Proteomes" id="UP001431572"/>
    </source>
</evidence>
<dbReference type="Proteomes" id="UP000521676">
    <property type="component" value="Unassembled WGS sequence"/>
</dbReference>